<dbReference type="PANTHER" id="PTHR12804:SF0">
    <property type="entry name" value="SIGNAL PEPTIDASE COMPLEX SUBUNIT 3"/>
    <property type="match status" value="1"/>
</dbReference>
<dbReference type="OrthoDB" id="10261524at2759"/>
<evidence type="ECO:0000256" key="2">
    <source>
        <dbReference type="ARBA" id="ARBA00009289"/>
    </source>
</evidence>
<dbReference type="GO" id="GO:0006465">
    <property type="term" value="P:signal peptide processing"/>
    <property type="evidence" value="ECO:0007669"/>
    <property type="project" value="UniProtKB-UniRule"/>
</dbReference>
<evidence type="ECO:0000256" key="10">
    <source>
        <dbReference type="PIRNR" id="PIRNR016089"/>
    </source>
</evidence>
<organism evidence="12">
    <name type="scientific">Oikopleura dioica</name>
    <name type="common">Tunicate</name>
    <dbReference type="NCBI Taxonomy" id="34765"/>
    <lineage>
        <taxon>Eukaryota</taxon>
        <taxon>Metazoa</taxon>
        <taxon>Chordata</taxon>
        <taxon>Tunicata</taxon>
        <taxon>Appendicularia</taxon>
        <taxon>Copelata</taxon>
        <taxon>Oikopleuridae</taxon>
        <taxon>Oikopleura</taxon>
    </lineage>
</organism>
<keyword evidence="3 11" id="KW-0812">Transmembrane</keyword>
<dbReference type="FunCoup" id="E4XDA8">
    <property type="interactions" value="388"/>
</dbReference>
<evidence type="ECO:0000313" key="13">
    <source>
        <dbReference type="EMBL" id="CBY30782.1"/>
    </source>
</evidence>
<protein>
    <recommendedName>
        <fullName evidence="8 10">Signal peptidase complex subunit 3</fullName>
    </recommendedName>
</protein>
<comment type="subcellular location">
    <subcellularLocation>
        <location evidence="1">Endoplasmic reticulum membrane</location>
        <topology evidence="1">Single-pass type II membrane protein</topology>
    </subcellularLocation>
</comment>
<evidence type="ECO:0000256" key="3">
    <source>
        <dbReference type="ARBA" id="ARBA00022692"/>
    </source>
</evidence>
<keyword evidence="5" id="KW-0735">Signal-anchor</keyword>
<evidence type="ECO:0000313" key="14">
    <source>
        <dbReference type="Proteomes" id="UP000001307"/>
    </source>
</evidence>
<dbReference type="Proteomes" id="UP000011014">
    <property type="component" value="Unassembled WGS sequence"/>
</dbReference>
<evidence type="ECO:0000256" key="4">
    <source>
        <dbReference type="ARBA" id="ARBA00022824"/>
    </source>
</evidence>
<keyword evidence="14" id="KW-1185">Reference proteome</keyword>
<dbReference type="EMBL" id="FN653038">
    <property type="protein sequence ID" value="CBY24143.1"/>
    <property type="molecule type" value="Genomic_DNA"/>
</dbReference>
<accession>E4XDA8</accession>
<evidence type="ECO:0000256" key="7">
    <source>
        <dbReference type="ARBA" id="ARBA00023136"/>
    </source>
</evidence>
<sequence>MNGILSRLNAVFAFGMWVCTGMTFLTFLVTVGIDMTRPHDLAIHNAKVSLARDPHGPNAKQDLASFTFDLEVDTTPLFHWNNKQLFMYLLAEYETHQNDINQVIVWDKIIMRGEKSNLQIKNKPLKYKFFDDGAGGLKENSDIKLTLYYNTVPNAGLLRIVKAIGGTSLALGDYASKRI</sequence>
<evidence type="ECO:0000256" key="11">
    <source>
        <dbReference type="SAM" id="Phobius"/>
    </source>
</evidence>
<dbReference type="PIRSF" id="PIRSF016089">
    <property type="entry name" value="SPC22"/>
    <property type="match status" value="1"/>
</dbReference>
<keyword evidence="6 11" id="KW-1133">Transmembrane helix</keyword>
<feature type="transmembrane region" description="Helical" evidence="11">
    <location>
        <begin position="12"/>
        <end position="33"/>
    </location>
</feature>
<evidence type="ECO:0000256" key="6">
    <source>
        <dbReference type="ARBA" id="ARBA00022989"/>
    </source>
</evidence>
<name>E4XDA8_OIKDI</name>
<dbReference type="PANTHER" id="PTHR12804">
    <property type="entry name" value="MICROSOMAL SIGNAL PEPTIDASE 23 KD SUBUNIT SPC22/23"/>
    <property type="match status" value="1"/>
</dbReference>
<reference evidence="12" key="1">
    <citation type="journal article" date="2010" name="Science">
        <title>Plasticity of animal genome architecture unmasked by rapid evolution of a pelagic tunicate.</title>
        <authorList>
            <person name="Denoeud F."/>
            <person name="Henriet S."/>
            <person name="Mungpakdee S."/>
            <person name="Aury J.M."/>
            <person name="Da Silva C."/>
            <person name="Brinkmann H."/>
            <person name="Mikhaleva J."/>
            <person name="Olsen L.C."/>
            <person name="Jubin C."/>
            <person name="Canestro C."/>
            <person name="Bouquet J.M."/>
            <person name="Danks G."/>
            <person name="Poulain J."/>
            <person name="Campsteijn C."/>
            <person name="Adamski M."/>
            <person name="Cross I."/>
            <person name="Yadetie F."/>
            <person name="Muffato M."/>
            <person name="Louis A."/>
            <person name="Butcher S."/>
            <person name="Tsagkogeorga G."/>
            <person name="Konrad A."/>
            <person name="Singh S."/>
            <person name="Jensen M.F."/>
            <person name="Cong E.H."/>
            <person name="Eikeseth-Otteraa H."/>
            <person name="Noel B."/>
            <person name="Anthouard V."/>
            <person name="Porcel B.M."/>
            <person name="Kachouri-Lafond R."/>
            <person name="Nishino A."/>
            <person name="Ugolini M."/>
            <person name="Chourrout P."/>
            <person name="Nishida H."/>
            <person name="Aasland R."/>
            <person name="Huzurbazar S."/>
            <person name="Westhof E."/>
            <person name="Delsuc F."/>
            <person name="Lehrach H."/>
            <person name="Reinhardt R."/>
            <person name="Weissenbach J."/>
            <person name="Roy S.W."/>
            <person name="Artiguenave F."/>
            <person name="Postlethwait J.H."/>
            <person name="Manak J.R."/>
            <person name="Thompson E.M."/>
            <person name="Jaillon O."/>
            <person name="Du Pasquier L."/>
            <person name="Boudinot P."/>
            <person name="Liberles D.A."/>
            <person name="Volff J.N."/>
            <person name="Philippe H."/>
            <person name="Lenhard B."/>
            <person name="Roest Crollius H."/>
            <person name="Wincker P."/>
            <person name="Chourrout D."/>
        </authorList>
    </citation>
    <scope>NUCLEOTIDE SEQUENCE [LARGE SCALE GENOMIC DNA]</scope>
</reference>
<evidence type="ECO:0000313" key="12">
    <source>
        <dbReference type="EMBL" id="CBY24143.1"/>
    </source>
</evidence>
<evidence type="ECO:0000256" key="9">
    <source>
        <dbReference type="ARBA" id="ARBA00046080"/>
    </source>
</evidence>
<proteinExistence type="inferred from homology"/>
<dbReference type="Proteomes" id="UP000001307">
    <property type="component" value="Unassembled WGS sequence"/>
</dbReference>
<comment type="similarity">
    <text evidence="2 10">Belongs to the SPCS3 family.</text>
</comment>
<keyword evidence="4 10" id="KW-0256">Endoplasmic reticulum</keyword>
<dbReference type="InParanoid" id="E4XDA8"/>
<dbReference type="EMBL" id="FN654283">
    <property type="protein sequence ID" value="CBY30782.1"/>
    <property type="molecule type" value="Genomic_DNA"/>
</dbReference>
<evidence type="ECO:0000256" key="8">
    <source>
        <dbReference type="ARBA" id="ARBA00029556"/>
    </source>
</evidence>
<dbReference type="AlphaFoldDB" id="E4XDA8"/>
<evidence type="ECO:0000256" key="1">
    <source>
        <dbReference type="ARBA" id="ARBA00004648"/>
    </source>
</evidence>
<evidence type="ECO:0000256" key="5">
    <source>
        <dbReference type="ARBA" id="ARBA00022968"/>
    </source>
</evidence>
<comment type="function">
    <text evidence="9">Essential component of the signal peptidase complex (SPC) which catalyzes the cleavage of N-terminal signal sequences from nascent proteins as they are translocated into the lumen of the endoplasmic reticulum. Essential for the SPC catalytic activity, possibly by stabilizing and positioning the active center of the complex close to the lumenal surface.</text>
</comment>
<dbReference type="GO" id="GO:0005787">
    <property type="term" value="C:signal peptidase complex"/>
    <property type="evidence" value="ECO:0007669"/>
    <property type="project" value="UniProtKB-UniRule"/>
</dbReference>
<keyword evidence="7 10" id="KW-0472">Membrane</keyword>
<dbReference type="InterPro" id="IPR007653">
    <property type="entry name" value="SPC3"/>
</dbReference>
<gene>
    <name evidence="12" type="ORF">GSOID_T00008147001</name>
    <name evidence="13" type="ORF">GSOID_T00018672001</name>
</gene>
<dbReference type="GO" id="GO:0045047">
    <property type="term" value="P:protein targeting to ER"/>
    <property type="evidence" value="ECO:0007669"/>
    <property type="project" value="TreeGrafter"/>
</dbReference>
<dbReference type="Pfam" id="PF04573">
    <property type="entry name" value="SPC22"/>
    <property type="match status" value="1"/>
</dbReference>